<gene>
    <name evidence="2" type="ORF">LCGC14_0702710</name>
</gene>
<organism evidence="2">
    <name type="scientific">marine sediment metagenome</name>
    <dbReference type="NCBI Taxonomy" id="412755"/>
    <lineage>
        <taxon>unclassified sequences</taxon>
        <taxon>metagenomes</taxon>
        <taxon>ecological metagenomes</taxon>
    </lineage>
</organism>
<keyword evidence="1" id="KW-1133">Transmembrane helix</keyword>
<keyword evidence="1" id="KW-0472">Membrane</keyword>
<proteinExistence type="predicted"/>
<dbReference type="AlphaFoldDB" id="A0A0F9QHB6"/>
<reference evidence="2" key="1">
    <citation type="journal article" date="2015" name="Nature">
        <title>Complex archaea that bridge the gap between prokaryotes and eukaryotes.</title>
        <authorList>
            <person name="Spang A."/>
            <person name="Saw J.H."/>
            <person name="Jorgensen S.L."/>
            <person name="Zaremba-Niedzwiedzka K."/>
            <person name="Martijn J."/>
            <person name="Lind A.E."/>
            <person name="van Eijk R."/>
            <person name="Schleper C."/>
            <person name="Guy L."/>
            <person name="Ettema T.J."/>
        </authorList>
    </citation>
    <scope>NUCLEOTIDE SEQUENCE</scope>
</reference>
<dbReference type="EMBL" id="LAZR01001508">
    <property type="protein sequence ID" value="KKN43480.1"/>
    <property type="molecule type" value="Genomic_DNA"/>
</dbReference>
<protein>
    <submittedName>
        <fullName evidence="2">Uncharacterized protein</fullName>
    </submittedName>
</protein>
<comment type="caution">
    <text evidence="2">The sequence shown here is derived from an EMBL/GenBank/DDBJ whole genome shotgun (WGS) entry which is preliminary data.</text>
</comment>
<keyword evidence="1" id="KW-0812">Transmembrane</keyword>
<name>A0A0F9QHB6_9ZZZZ</name>
<evidence type="ECO:0000256" key="1">
    <source>
        <dbReference type="SAM" id="Phobius"/>
    </source>
</evidence>
<feature type="transmembrane region" description="Helical" evidence="1">
    <location>
        <begin position="6"/>
        <end position="23"/>
    </location>
</feature>
<evidence type="ECO:0000313" key="2">
    <source>
        <dbReference type="EMBL" id="KKN43480.1"/>
    </source>
</evidence>
<sequence>MGELIVAIIGLSSVILGLFQYMQNQDKANDTRRQTMFAELEQAKLANITLKGALAREKRLHLETKLKFRKCRRAYLRLKKQK</sequence>
<accession>A0A0F9QHB6</accession>